<dbReference type="AlphaFoldDB" id="A0A919FCH5"/>
<keyword evidence="2" id="KW-0378">Hydrolase</keyword>
<dbReference type="SUPFAM" id="SSF53474">
    <property type="entry name" value="alpha/beta-Hydrolases"/>
    <property type="match status" value="1"/>
</dbReference>
<evidence type="ECO:0000259" key="1">
    <source>
        <dbReference type="Pfam" id="PF01738"/>
    </source>
</evidence>
<organism evidence="2 3">
    <name type="scientific">Kitasatospora indigofera</name>
    <dbReference type="NCBI Taxonomy" id="67307"/>
    <lineage>
        <taxon>Bacteria</taxon>
        <taxon>Bacillati</taxon>
        <taxon>Actinomycetota</taxon>
        <taxon>Actinomycetes</taxon>
        <taxon>Kitasatosporales</taxon>
        <taxon>Streptomycetaceae</taxon>
        <taxon>Kitasatospora</taxon>
    </lineage>
</organism>
<dbReference type="PANTHER" id="PTHR46623">
    <property type="entry name" value="CARBOXYMETHYLENEBUTENOLIDASE-RELATED"/>
    <property type="match status" value="1"/>
</dbReference>
<comment type="caution">
    <text evidence="2">The sequence shown here is derived from an EMBL/GenBank/DDBJ whole genome shotgun (WGS) entry which is preliminary data.</text>
</comment>
<dbReference type="EMBL" id="BNBO01000002">
    <property type="protein sequence ID" value="GHH60627.1"/>
    <property type="molecule type" value="Genomic_DNA"/>
</dbReference>
<protein>
    <submittedName>
        <fullName evidence="2">Dienelactone hydrolase</fullName>
    </submittedName>
</protein>
<reference evidence="2" key="1">
    <citation type="journal article" date="2014" name="Int. J. Syst. Evol. Microbiol.">
        <title>Complete genome sequence of Corynebacterium casei LMG S-19264T (=DSM 44701T), isolated from a smear-ripened cheese.</title>
        <authorList>
            <consortium name="US DOE Joint Genome Institute (JGI-PGF)"/>
            <person name="Walter F."/>
            <person name="Albersmeier A."/>
            <person name="Kalinowski J."/>
            <person name="Ruckert C."/>
        </authorList>
    </citation>
    <scope>NUCLEOTIDE SEQUENCE</scope>
    <source>
        <strain evidence="2">JCM 4646</strain>
    </source>
</reference>
<dbReference type="InterPro" id="IPR029058">
    <property type="entry name" value="AB_hydrolase_fold"/>
</dbReference>
<dbReference type="InterPro" id="IPR002925">
    <property type="entry name" value="Dienelactn_hydro"/>
</dbReference>
<dbReference type="GeneID" id="95351098"/>
<reference evidence="2" key="2">
    <citation type="submission" date="2020-09" db="EMBL/GenBank/DDBJ databases">
        <authorList>
            <person name="Sun Q."/>
            <person name="Ohkuma M."/>
        </authorList>
    </citation>
    <scope>NUCLEOTIDE SEQUENCE</scope>
    <source>
        <strain evidence="2">JCM 4646</strain>
    </source>
</reference>
<dbReference type="InterPro" id="IPR051049">
    <property type="entry name" value="Dienelactone_hydrolase-like"/>
</dbReference>
<dbReference type="GO" id="GO:0016787">
    <property type="term" value="F:hydrolase activity"/>
    <property type="evidence" value="ECO:0007669"/>
    <property type="project" value="UniProtKB-KW"/>
</dbReference>
<dbReference type="PANTHER" id="PTHR46623:SF6">
    <property type="entry name" value="ALPHA_BETA-HYDROLASES SUPERFAMILY PROTEIN"/>
    <property type="match status" value="1"/>
</dbReference>
<accession>A0A919FCH5</accession>
<evidence type="ECO:0000313" key="2">
    <source>
        <dbReference type="EMBL" id="GHH60627.1"/>
    </source>
</evidence>
<name>A0A919FCH5_9ACTN</name>
<gene>
    <name evidence="2" type="ORF">GCM10018781_05680</name>
</gene>
<dbReference type="Proteomes" id="UP000617734">
    <property type="component" value="Unassembled WGS sequence"/>
</dbReference>
<keyword evidence="3" id="KW-1185">Reference proteome</keyword>
<feature type="domain" description="Dienelactone hydrolase" evidence="1">
    <location>
        <begin position="4"/>
        <end position="197"/>
    </location>
</feature>
<sequence length="200" mass="21681">MAQIVLLHSAYGLRPAVHAAADRLRAAGHQVHTPDLYDGRTFDNVEEGMAYKEEITSDELLRRAVTAVVPLLTPANGTTPPPEGLVYAGFSLGGALAQNLALADEQAKGLLLLHGTSDLRDDAATSVPVQLHVAEPDPFESEDWLNAWYLRMRRAGADVEVHRYRGAGHVFTDPDLPDYDAEAAEQTWAAALDFLAELDA</sequence>
<dbReference type="Gene3D" id="3.40.50.1820">
    <property type="entry name" value="alpha/beta hydrolase"/>
    <property type="match status" value="1"/>
</dbReference>
<proteinExistence type="predicted"/>
<evidence type="ECO:0000313" key="3">
    <source>
        <dbReference type="Proteomes" id="UP000617734"/>
    </source>
</evidence>
<dbReference type="Pfam" id="PF01738">
    <property type="entry name" value="DLH"/>
    <property type="match status" value="1"/>
</dbReference>
<dbReference type="RefSeq" id="WP_190209140.1">
    <property type="nucleotide sequence ID" value="NZ_BNBO01000002.1"/>
</dbReference>